<comment type="caution">
    <text evidence="2">The sequence shown here is derived from an EMBL/GenBank/DDBJ whole genome shotgun (WGS) entry which is preliminary data.</text>
</comment>
<dbReference type="AlphaFoldDB" id="A0AAV4U901"/>
<organism evidence="2 3">
    <name type="scientific">Caerostris extrusa</name>
    <name type="common">Bark spider</name>
    <name type="synonym">Caerostris bankana</name>
    <dbReference type="NCBI Taxonomy" id="172846"/>
    <lineage>
        <taxon>Eukaryota</taxon>
        <taxon>Metazoa</taxon>
        <taxon>Ecdysozoa</taxon>
        <taxon>Arthropoda</taxon>
        <taxon>Chelicerata</taxon>
        <taxon>Arachnida</taxon>
        <taxon>Araneae</taxon>
        <taxon>Araneomorphae</taxon>
        <taxon>Entelegynae</taxon>
        <taxon>Araneoidea</taxon>
        <taxon>Araneidae</taxon>
        <taxon>Caerostris</taxon>
    </lineage>
</organism>
<keyword evidence="1" id="KW-1133">Transmembrane helix</keyword>
<keyword evidence="3" id="KW-1185">Reference proteome</keyword>
<keyword evidence="1" id="KW-0812">Transmembrane</keyword>
<sequence length="120" mass="13403">MTGELDNCTGNARMHLCIKWAKGTENVFAENPADLHIYACFQPVLEMRFFAGFRLLAPCGALHAILLHFKHIIIWVHVLGIYGILFYFKNGFVFWISVAVVHSSASCSCGVFLTLSPKTP</sequence>
<proteinExistence type="predicted"/>
<feature type="transmembrane region" description="Helical" evidence="1">
    <location>
        <begin position="72"/>
        <end position="88"/>
    </location>
</feature>
<dbReference type="EMBL" id="BPLR01012471">
    <property type="protein sequence ID" value="GIY54105.1"/>
    <property type="molecule type" value="Genomic_DNA"/>
</dbReference>
<protein>
    <submittedName>
        <fullName evidence="2">Uncharacterized protein</fullName>
    </submittedName>
</protein>
<accession>A0AAV4U901</accession>
<evidence type="ECO:0000313" key="2">
    <source>
        <dbReference type="EMBL" id="GIY54105.1"/>
    </source>
</evidence>
<dbReference type="Proteomes" id="UP001054945">
    <property type="component" value="Unassembled WGS sequence"/>
</dbReference>
<feature type="transmembrane region" description="Helical" evidence="1">
    <location>
        <begin position="94"/>
        <end position="115"/>
    </location>
</feature>
<keyword evidence="1" id="KW-0472">Membrane</keyword>
<reference evidence="2 3" key="1">
    <citation type="submission" date="2021-06" db="EMBL/GenBank/DDBJ databases">
        <title>Caerostris extrusa draft genome.</title>
        <authorList>
            <person name="Kono N."/>
            <person name="Arakawa K."/>
        </authorList>
    </citation>
    <scope>NUCLEOTIDE SEQUENCE [LARGE SCALE GENOMIC DNA]</scope>
</reference>
<evidence type="ECO:0000313" key="3">
    <source>
        <dbReference type="Proteomes" id="UP001054945"/>
    </source>
</evidence>
<evidence type="ECO:0000256" key="1">
    <source>
        <dbReference type="SAM" id="Phobius"/>
    </source>
</evidence>
<name>A0AAV4U901_CAEEX</name>
<gene>
    <name evidence="2" type="ORF">CEXT_739771</name>
</gene>